<evidence type="ECO:0000313" key="2">
    <source>
        <dbReference type="EMBL" id="ABO51381.1"/>
    </source>
</evidence>
<dbReference type="PANTHER" id="PTHR30432:SF1">
    <property type="entry name" value="DNA-BINDING TRANSCRIPTIONAL DUAL REGULATOR MODE"/>
    <property type="match status" value="1"/>
</dbReference>
<dbReference type="InterPro" id="IPR036388">
    <property type="entry name" value="WH-like_DNA-bd_sf"/>
</dbReference>
<feature type="domain" description="HTH lysR-type" evidence="1">
    <location>
        <begin position="39"/>
        <end position="97"/>
    </location>
</feature>
<name>A4J8H8_DESRM</name>
<gene>
    <name evidence="2" type="ordered locus">Dred_2877</name>
</gene>
<reference evidence="2 3" key="1">
    <citation type="submission" date="2007-03" db="EMBL/GenBank/DDBJ databases">
        <title>Complete sequence of Desulfotomaculum reducens MI-1.</title>
        <authorList>
            <consortium name="US DOE Joint Genome Institute"/>
            <person name="Copeland A."/>
            <person name="Lucas S."/>
            <person name="Lapidus A."/>
            <person name="Barry K."/>
            <person name="Detter J.C."/>
            <person name="Glavina del Rio T."/>
            <person name="Hammon N."/>
            <person name="Israni S."/>
            <person name="Dalin E."/>
            <person name="Tice H."/>
            <person name="Pitluck S."/>
            <person name="Sims D."/>
            <person name="Brettin T."/>
            <person name="Bruce D."/>
            <person name="Han C."/>
            <person name="Tapia R."/>
            <person name="Schmutz J."/>
            <person name="Larimer F."/>
            <person name="Land M."/>
            <person name="Hauser L."/>
            <person name="Kyrpides N."/>
            <person name="Kim E."/>
            <person name="Tebo B.M."/>
            <person name="Richardson P."/>
        </authorList>
    </citation>
    <scope>NUCLEOTIDE SEQUENCE [LARGE SCALE GENOMIC DNA]</scope>
    <source>
        <strain evidence="2 3">MI-1</strain>
    </source>
</reference>
<dbReference type="AlphaFoldDB" id="A4J8H8"/>
<dbReference type="Gene3D" id="1.10.10.10">
    <property type="entry name" value="Winged helix-like DNA-binding domain superfamily/Winged helix DNA-binding domain"/>
    <property type="match status" value="1"/>
</dbReference>
<dbReference type="PANTHER" id="PTHR30432">
    <property type="entry name" value="TRANSCRIPTIONAL REGULATOR MODE"/>
    <property type="match status" value="1"/>
</dbReference>
<keyword evidence="3" id="KW-1185">Reference proteome</keyword>
<dbReference type="OrthoDB" id="285216at2"/>
<dbReference type="EMBL" id="CP000612">
    <property type="protein sequence ID" value="ABO51381.1"/>
    <property type="molecule type" value="Genomic_DNA"/>
</dbReference>
<dbReference type="Pfam" id="PF00126">
    <property type="entry name" value="HTH_1"/>
    <property type="match status" value="1"/>
</dbReference>
<evidence type="ECO:0000313" key="3">
    <source>
        <dbReference type="Proteomes" id="UP000001556"/>
    </source>
</evidence>
<dbReference type="GO" id="GO:0003700">
    <property type="term" value="F:DNA-binding transcription factor activity"/>
    <property type="evidence" value="ECO:0007669"/>
    <property type="project" value="InterPro"/>
</dbReference>
<accession>A4J8H8</accession>
<organism evidence="2 3">
    <name type="scientific">Desulforamulus reducens (strain ATCC BAA-1160 / DSM 100696 / MI-1)</name>
    <name type="common">Desulfotomaculum reducens</name>
    <dbReference type="NCBI Taxonomy" id="349161"/>
    <lineage>
        <taxon>Bacteria</taxon>
        <taxon>Bacillati</taxon>
        <taxon>Bacillota</taxon>
        <taxon>Clostridia</taxon>
        <taxon>Eubacteriales</taxon>
        <taxon>Peptococcaceae</taxon>
        <taxon>Desulforamulus</taxon>
    </lineage>
</organism>
<dbReference type="STRING" id="349161.Dred_2877"/>
<dbReference type="InterPro" id="IPR051815">
    <property type="entry name" value="Molybdate_resp_trans_reg"/>
</dbReference>
<protein>
    <submittedName>
        <fullName evidence="2">Putative transcriptional regulator, ModE family</fullName>
    </submittedName>
</protein>
<proteinExistence type="predicted"/>
<dbReference type="InterPro" id="IPR036390">
    <property type="entry name" value="WH_DNA-bd_sf"/>
</dbReference>
<sequence>MMADGPGNLEYPFRELFRPGCKVWLEKGEAHFGDGLYYLLINVQQQGSISRAAKAMGMSYRAAWGKIKKAEKSWGFRLVETQVGGDAGGGAKLTAKGSRLVECFSQIRDRMDKVIQEIYRECFGE</sequence>
<dbReference type="HOGENOM" id="CLU_125440_3_0_9"/>
<evidence type="ECO:0000259" key="1">
    <source>
        <dbReference type="Pfam" id="PF00126"/>
    </source>
</evidence>
<dbReference type="KEGG" id="drm:Dred_2877"/>
<dbReference type="RefSeq" id="WP_011879174.1">
    <property type="nucleotide sequence ID" value="NC_009253.1"/>
</dbReference>
<dbReference type="Proteomes" id="UP000001556">
    <property type="component" value="Chromosome"/>
</dbReference>
<dbReference type="eggNOG" id="COG2005">
    <property type="taxonomic scope" value="Bacteria"/>
</dbReference>
<dbReference type="InterPro" id="IPR000847">
    <property type="entry name" value="LysR_HTH_N"/>
</dbReference>
<dbReference type="SUPFAM" id="SSF46785">
    <property type="entry name" value="Winged helix' DNA-binding domain"/>
    <property type="match status" value="1"/>
</dbReference>